<dbReference type="PANTHER" id="PTHR21137:SF35">
    <property type="entry name" value="ODORANT RECEPTOR 19A-RELATED"/>
    <property type="match status" value="1"/>
</dbReference>
<evidence type="ECO:0000256" key="7">
    <source>
        <dbReference type="ARBA" id="ARBA00023136"/>
    </source>
</evidence>
<accession>A0A1S4JZB3</accession>
<proteinExistence type="inferred from homology"/>
<reference evidence="11" key="1">
    <citation type="submission" date="2020-05" db="UniProtKB">
        <authorList>
            <consortium name="EnsemblMetazoa"/>
        </authorList>
    </citation>
    <scope>IDENTIFICATION</scope>
    <source>
        <strain evidence="11">JHB</strain>
    </source>
</reference>
<keyword evidence="2" id="KW-1003">Cell membrane</keyword>
<evidence type="ECO:0000256" key="3">
    <source>
        <dbReference type="ARBA" id="ARBA00022606"/>
    </source>
</evidence>
<dbReference type="PANTHER" id="PTHR21137">
    <property type="entry name" value="ODORANT RECEPTOR"/>
    <property type="match status" value="1"/>
</dbReference>
<dbReference type="AlphaFoldDB" id="A0A1S4JZB3"/>
<dbReference type="OrthoDB" id="7760677at2759"/>
<dbReference type="GO" id="GO:0005886">
    <property type="term" value="C:plasma membrane"/>
    <property type="evidence" value="ECO:0007669"/>
    <property type="project" value="UniProtKB-SubCell"/>
</dbReference>
<keyword evidence="7 10" id="KW-0472">Membrane</keyword>
<evidence type="ECO:0000313" key="12">
    <source>
        <dbReference type="Proteomes" id="UP000002320"/>
    </source>
</evidence>
<comment type="subcellular location">
    <subcellularLocation>
        <location evidence="1 10">Cell membrane</location>
        <topology evidence="1 10">Multi-pass membrane protein</topology>
    </subcellularLocation>
</comment>
<keyword evidence="3 10" id="KW-0716">Sensory transduction</keyword>
<evidence type="ECO:0000256" key="5">
    <source>
        <dbReference type="ARBA" id="ARBA00022725"/>
    </source>
</evidence>
<evidence type="ECO:0000256" key="6">
    <source>
        <dbReference type="ARBA" id="ARBA00022989"/>
    </source>
</evidence>
<dbReference type="Pfam" id="PF02949">
    <property type="entry name" value="7tm_6"/>
    <property type="match status" value="1"/>
</dbReference>
<evidence type="ECO:0000256" key="4">
    <source>
        <dbReference type="ARBA" id="ARBA00022692"/>
    </source>
</evidence>
<keyword evidence="5 10" id="KW-0552">Olfaction</keyword>
<dbReference type="InParanoid" id="A0A1S4JZB3"/>
<dbReference type="InterPro" id="IPR004117">
    <property type="entry name" value="7tm6_olfct_rcpt"/>
</dbReference>
<protein>
    <recommendedName>
        <fullName evidence="10">Odorant receptor</fullName>
    </recommendedName>
</protein>
<organism evidence="11 12">
    <name type="scientific">Culex quinquefasciatus</name>
    <name type="common">Southern house mosquito</name>
    <name type="synonym">Culex pungens</name>
    <dbReference type="NCBI Taxonomy" id="7176"/>
    <lineage>
        <taxon>Eukaryota</taxon>
        <taxon>Metazoa</taxon>
        <taxon>Ecdysozoa</taxon>
        <taxon>Arthropoda</taxon>
        <taxon>Hexapoda</taxon>
        <taxon>Insecta</taxon>
        <taxon>Pterygota</taxon>
        <taxon>Neoptera</taxon>
        <taxon>Endopterygota</taxon>
        <taxon>Diptera</taxon>
        <taxon>Nematocera</taxon>
        <taxon>Culicoidea</taxon>
        <taxon>Culicidae</taxon>
        <taxon>Culicinae</taxon>
        <taxon>Culicini</taxon>
        <taxon>Culex</taxon>
        <taxon>Culex</taxon>
    </lineage>
</organism>
<dbReference type="VEuPathDB" id="VectorBase:CQUJHB020311"/>
<dbReference type="EnsemblMetazoa" id="CPIJ012980-RA">
    <property type="protein sequence ID" value="CPIJ012980-PA"/>
    <property type="gene ID" value="CPIJ012980"/>
</dbReference>
<dbReference type="VEuPathDB" id="VectorBase:CPIJ012980"/>
<keyword evidence="4 10" id="KW-0812">Transmembrane</keyword>
<evidence type="ECO:0000256" key="1">
    <source>
        <dbReference type="ARBA" id="ARBA00004651"/>
    </source>
</evidence>
<keyword evidence="9 10" id="KW-0807">Transducer</keyword>
<dbReference type="GO" id="GO:0005549">
    <property type="term" value="F:odorant binding"/>
    <property type="evidence" value="ECO:0007669"/>
    <property type="project" value="InterPro"/>
</dbReference>
<comment type="similarity">
    <text evidence="10">Belongs to the insect chemoreceptor superfamily. Heteromeric odorant receptor channel (TC 1.A.69) family.</text>
</comment>
<comment type="caution">
    <text evidence="10">Lacks conserved residue(s) required for the propagation of feature annotation.</text>
</comment>
<evidence type="ECO:0000256" key="9">
    <source>
        <dbReference type="ARBA" id="ARBA00023224"/>
    </source>
</evidence>
<dbReference type="GO" id="GO:0007165">
    <property type="term" value="P:signal transduction"/>
    <property type="evidence" value="ECO:0007669"/>
    <property type="project" value="UniProtKB-KW"/>
</dbReference>
<evidence type="ECO:0000256" key="2">
    <source>
        <dbReference type="ARBA" id="ARBA00022475"/>
    </source>
</evidence>
<dbReference type="GO" id="GO:0004984">
    <property type="term" value="F:olfactory receptor activity"/>
    <property type="evidence" value="ECO:0007669"/>
    <property type="project" value="InterPro"/>
</dbReference>
<evidence type="ECO:0000313" key="11">
    <source>
        <dbReference type="EnsemblMetazoa" id="CPIJ012980-PA"/>
    </source>
</evidence>
<keyword evidence="8 10" id="KW-0675">Receptor</keyword>
<evidence type="ECO:0000256" key="10">
    <source>
        <dbReference type="RuleBase" id="RU351113"/>
    </source>
</evidence>
<keyword evidence="6 10" id="KW-1133">Transmembrane helix</keyword>
<evidence type="ECO:0000256" key="8">
    <source>
        <dbReference type="ARBA" id="ARBA00023170"/>
    </source>
</evidence>
<keyword evidence="12" id="KW-1185">Reference proteome</keyword>
<feature type="transmembrane region" description="Helical" evidence="10">
    <location>
        <begin position="261"/>
        <end position="285"/>
    </location>
</feature>
<dbReference type="Proteomes" id="UP000002320">
    <property type="component" value="Unassembled WGS sequence"/>
</dbReference>
<sequence>MLQKLAEAYKKLAEFSNESNYFYLVDKIHFLFAYVPPPRQRRKSRALWMILKVITTFQSMCNLLQFFRYLWFGLKDIDEFMVICNQTFINSATTIRVLFLAHHHDSMIQLKRYINSKSLLQDDPAAFELRKATFHRNIKYYLIFQLIATVKCTIWTYTDLSKPTCCKFHGCWTICRKKWPFHFTQMCTVLNSLRTELRIVVVSFESLFYNVSSKYAIELVDLSELSQSEADSFWSELDEALKICLYHHSEFIRNFQKLKSIFSINILILFASTAFITTVNTLLFITDLSIVRLPLQLVAIQFAFEAYMCCSMLSCIHAENERISKHLYVIDWLGTIKRTSARQRRHAKSVRQNGQLLQRQVHGDLKIRAGGMFPVDLQTYSQLMRFVYSLLTFFRGR</sequence>
<name>A0A1S4JZB3_CULQU</name>